<keyword evidence="2" id="KW-0812">Transmembrane</keyword>
<feature type="domain" description="DUF7820" evidence="3">
    <location>
        <begin position="386"/>
        <end position="724"/>
    </location>
</feature>
<feature type="region of interest" description="Disordered" evidence="1">
    <location>
        <begin position="1"/>
        <end position="21"/>
    </location>
</feature>
<protein>
    <recommendedName>
        <fullName evidence="3">DUF7820 domain-containing protein</fullName>
    </recommendedName>
</protein>
<organism evidence="4 5">
    <name type="scientific">Calycina marina</name>
    <dbReference type="NCBI Taxonomy" id="1763456"/>
    <lineage>
        <taxon>Eukaryota</taxon>
        <taxon>Fungi</taxon>
        <taxon>Dikarya</taxon>
        <taxon>Ascomycota</taxon>
        <taxon>Pezizomycotina</taxon>
        <taxon>Leotiomycetes</taxon>
        <taxon>Helotiales</taxon>
        <taxon>Pezizellaceae</taxon>
        <taxon>Calycina</taxon>
    </lineage>
</organism>
<dbReference type="PANTHER" id="PTHR42078">
    <property type="entry name" value="GLUCAN 1, 4-ALPHA-GLUCOSIDASE"/>
    <property type="match status" value="1"/>
</dbReference>
<feature type="compositionally biased region" description="Low complexity" evidence="1">
    <location>
        <begin position="150"/>
        <end position="163"/>
    </location>
</feature>
<feature type="compositionally biased region" description="Low complexity" evidence="1">
    <location>
        <begin position="286"/>
        <end position="298"/>
    </location>
</feature>
<feature type="transmembrane region" description="Helical" evidence="2">
    <location>
        <begin position="330"/>
        <end position="355"/>
    </location>
</feature>
<feature type="region of interest" description="Disordered" evidence="1">
    <location>
        <begin position="286"/>
        <end position="307"/>
    </location>
</feature>
<name>A0A9P7ZC60_9HELO</name>
<gene>
    <name evidence="4" type="ORF">BJ878DRAFT_309636</name>
</gene>
<proteinExistence type="predicted"/>
<keyword evidence="5" id="KW-1185">Reference proteome</keyword>
<evidence type="ECO:0000256" key="2">
    <source>
        <dbReference type="SAM" id="Phobius"/>
    </source>
</evidence>
<feature type="region of interest" description="Disordered" evidence="1">
    <location>
        <begin position="49"/>
        <end position="76"/>
    </location>
</feature>
<keyword evidence="2" id="KW-0472">Membrane</keyword>
<dbReference type="AlphaFoldDB" id="A0A9P7ZC60"/>
<evidence type="ECO:0000259" key="3">
    <source>
        <dbReference type="Pfam" id="PF25130"/>
    </source>
</evidence>
<keyword evidence="2" id="KW-1133">Transmembrane helix</keyword>
<feature type="region of interest" description="Disordered" evidence="1">
    <location>
        <begin position="150"/>
        <end position="171"/>
    </location>
</feature>
<dbReference type="PANTHER" id="PTHR42078:SF1">
    <property type="entry name" value="GLUCAN 1, 4-ALPHA-GLUCOSIDASE"/>
    <property type="match status" value="1"/>
</dbReference>
<dbReference type="Pfam" id="PF25130">
    <property type="entry name" value="DUF7820"/>
    <property type="match status" value="1"/>
</dbReference>
<reference evidence="4" key="1">
    <citation type="journal article" date="2021" name="IMA Fungus">
        <title>Genomic characterization of three marine fungi, including Emericellopsis atlantica sp. nov. with signatures of a generalist lifestyle and marine biomass degradation.</title>
        <authorList>
            <person name="Hagestad O.C."/>
            <person name="Hou L."/>
            <person name="Andersen J.H."/>
            <person name="Hansen E.H."/>
            <person name="Altermark B."/>
            <person name="Li C."/>
            <person name="Kuhnert E."/>
            <person name="Cox R.J."/>
            <person name="Crous P.W."/>
            <person name="Spatafora J.W."/>
            <person name="Lail K."/>
            <person name="Amirebrahimi M."/>
            <person name="Lipzen A."/>
            <person name="Pangilinan J."/>
            <person name="Andreopoulos W."/>
            <person name="Hayes R.D."/>
            <person name="Ng V."/>
            <person name="Grigoriev I.V."/>
            <person name="Jackson S.A."/>
            <person name="Sutton T.D.S."/>
            <person name="Dobson A.D.W."/>
            <person name="Rama T."/>
        </authorList>
    </citation>
    <scope>NUCLEOTIDE SEQUENCE</scope>
    <source>
        <strain evidence="4">TRa3180A</strain>
    </source>
</reference>
<evidence type="ECO:0000313" key="5">
    <source>
        <dbReference type="Proteomes" id="UP000887226"/>
    </source>
</evidence>
<comment type="caution">
    <text evidence="4">The sequence shown here is derived from an EMBL/GenBank/DDBJ whole genome shotgun (WGS) entry which is preliminary data.</text>
</comment>
<evidence type="ECO:0000256" key="1">
    <source>
        <dbReference type="SAM" id="MobiDB-lite"/>
    </source>
</evidence>
<dbReference type="Proteomes" id="UP000887226">
    <property type="component" value="Unassembled WGS sequence"/>
</dbReference>
<sequence length="726" mass="78429">MGEGHRTSMGMDPRMSMQSNATNDDEYALAALGMSDGGYSPMGQTLLYNEVSAQAREPATNPVPPPRPSSTSKPRCDSFALRHDGEMGQRPLTTMDTGPFADPLPTGVDRSFSVSSTFIVRPESVYQGPSAPSHPYQMYPQQARLARTASVATASTAQASESSYGASTPTMVHPYRGDPQTAVLEAETAQSIPTESVPVGFPGRANNYQRRLGPEGEEIGGLIGPDGHTEELPPYTKYADDVFARKTRLNAQMKVVAVVPGAGGIGLATRNPEFASQEYLSSPRSQRSIASSISSEPQPATPVSEVTQEKPQLKKWQQVARRKVCGIIPIWVFVLIGICFVVFGIILAIVFAVVLKHPSNKENYHPNNAISVGEQQQVTPTTTAVVTSTLDAVPFQTLPTGSLAIPTGAYILPISVPAVAPAGCVADTSQSVAWGCQVQAFLDYEVTINSLPDNSPLSNNEIDLTFNRQGSNIPYGSQPPVLKTPQVMRLANDSQNPERGPAWFFQTFYDKVVVLPESALTATTLTERDLMHANHQMRDIESRGSGPSSVFGRKSTIQSGEKPWFCYWNSTLLEAFIYIKQSSQAATQASADSYPTAATSERRSHASATTVSTTVTSGTTTYISSMPTQSGSFEDTQDILPRYPKQVKLEERRVPQTSTVAPYCVQFITNSDGSYEPILNALGNPTTITLQEYDPVAKSTMDARDVFGSLNSRATDSECGCEWVVN</sequence>
<accession>A0A9P7ZC60</accession>
<evidence type="ECO:0000313" key="4">
    <source>
        <dbReference type="EMBL" id="KAG9248733.1"/>
    </source>
</evidence>
<dbReference type="OrthoDB" id="5384459at2759"/>
<dbReference type="EMBL" id="MU253744">
    <property type="protein sequence ID" value="KAG9248733.1"/>
    <property type="molecule type" value="Genomic_DNA"/>
</dbReference>
<dbReference type="InterPro" id="IPR056722">
    <property type="entry name" value="DUF7820"/>
</dbReference>